<keyword evidence="2" id="KW-0004">4Fe-4S</keyword>
<dbReference type="EMBL" id="JBHTAX010000004">
    <property type="protein sequence ID" value="MFC7192077.1"/>
    <property type="molecule type" value="Genomic_DNA"/>
</dbReference>
<evidence type="ECO:0000256" key="3">
    <source>
        <dbReference type="ARBA" id="ARBA00022723"/>
    </source>
</evidence>
<keyword evidence="10" id="KW-1185">Reference proteome</keyword>
<dbReference type="GO" id="GO:0046872">
    <property type="term" value="F:metal ion binding"/>
    <property type="evidence" value="ECO:0007669"/>
    <property type="project" value="UniProtKB-KW"/>
</dbReference>
<keyword evidence="1" id="KW-0813">Transport</keyword>
<proteinExistence type="predicted"/>
<feature type="region of interest" description="Disordered" evidence="7">
    <location>
        <begin position="1"/>
        <end position="50"/>
    </location>
</feature>
<dbReference type="InterPro" id="IPR000170">
    <property type="entry name" value="High_potential_FeS_prot"/>
</dbReference>
<evidence type="ECO:0000313" key="9">
    <source>
        <dbReference type="EMBL" id="MFC7192077.1"/>
    </source>
</evidence>
<evidence type="ECO:0000259" key="8">
    <source>
        <dbReference type="PROSITE" id="PS51373"/>
    </source>
</evidence>
<gene>
    <name evidence="9" type="ORF">ACFQL7_21235</name>
</gene>
<dbReference type="RefSeq" id="WP_248910042.1">
    <property type="nucleotide sequence ID" value="NZ_CP109980.1"/>
</dbReference>
<reference evidence="9 10" key="1">
    <citation type="journal article" date="2019" name="Int. J. Syst. Evol. Microbiol.">
        <title>The Global Catalogue of Microorganisms (GCM) 10K type strain sequencing project: providing services to taxonomists for standard genome sequencing and annotation.</title>
        <authorList>
            <consortium name="The Broad Institute Genomics Platform"/>
            <consortium name="The Broad Institute Genome Sequencing Center for Infectious Disease"/>
            <person name="Wu L."/>
            <person name="Ma J."/>
        </authorList>
    </citation>
    <scope>NUCLEOTIDE SEQUENCE [LARGE SCALE GENOMIC DNA]</scope>
    <source>
        <strain evidence="9 10">RDMS1</strain>
    </source>
</reference>
<keyword evidence="3" id="KW-0479">Metal-binding</keyword>
<keyword evidence="6" id="KW-0411">Iron-sulfur</keyword>
<evidence type="ECO:0000256" key="5">
    <source>
        <dbReference type="ARBA" id="ARBA00023004"/>
    </source>
</evidence>
<evidence type="ECO:0000256" key="1">
    <source>
        <dbReference type="ARBA" id="ARBA00022448"/>
    </source>
</evidence>
<dbReference type="AlphaFoldDB" id="A0ABD5YVY3"/>
<dbReference type="InterPro" id="IPR036369">
    <property type="entry name" value="HIPIP_sf"/>
</dbReference>
<comment type="caution">
    <text evidence="9">The sequence shown here is derived from an EMBL/GenBank/DDBJ whole genome shotgun (WGS) entry which is preliminary data.</text>
</comment>
<feature type="compositionally biased region" description="Basic and acidic residues" evidence="7">
    <location>
        <begin position="32"/>
        <end position="44"/>
    </location>
</feature>
<organism evidence="9 10">
    <name type="scientific">Halocatena marina</name>
    <dbReference type="NCBI Taxonomy" id="2934937"/>
    <lineage>
        <taxon>Archaea</taxon>
        <taxon>Methanobacteriati</taxon>
        <taxon>Methanobacteriota</taxon>
        <taxon>Stenosarchaea group</taxon>
        <taxon>Halobacteria</taxon>
        <taxon>Halobacteriales</taxon>
        <taxon>Natronomonadaceae</taxon>
        <taxon>Halocatena</taxon>
    </lineage>
</organism>
<dbReference type="Proteomes" id="UP001596417">
    <property type="component" value="Unassembled WGS sequence"/>
</dbReference>
<evidence type="ECO:0000256" key="6">
    <source>
        <dbReference type="ARBA" id="ARBA00023014"/>
    </source>
</evidence>
<dbReference type="PROSITE" id="PS51373">
    <property type="entry name" value="HIPIP"/>
    <property type="match status" value="1"/>
</dbReference>
<dbReference type="Pfam" id="PF01355">
    <property type="entry name" value="HIPIP"/>
    <property type="match status" value="1"/>
</dbReference>
<evidence type="ECO:0000256" key="7">
    <source>
        <dbReference type="SAM" id="MobiDB-lite"/>
    </source>
</evidence>
<dbReference type="SUPFAM" id="SSF57652">
    <property type="entry name" value="HIPIP (high potential iron protein)"/>
    <property type="match status" value="1"/>
</dbReference>
<dbReference type="Gene3D" id="4.10.490.10">
    <property type="entry name" value="High potential iron-sulphur protein"/>
    <property type="match status" value="1"/>
</dbReference>
<dbReference type="GO" id="GO:0051539">
    <property type="term" value="F:4 iron, 4 sulfur cluster binding"/>
    <property type="evidence" value="ECO:0007669"/>
    <property type="project" value="UniProtKB-KW"/>
</dbReference>
<accession>A0ABD5YVY3</accession>
<sequence length="129" mass="13868">MKSSDTRTHQAAADSTAQPNRTSETPYTQRSARNDESLTTRESDSAQTGTARRRFLQLVGSVSLLGVAGCSSDLGKSSKEQVSYQDVPKGNQQCSNCQYYTSSEAGEGTCSRVQGDIAPEAWCNIYAEG</sequence>
<name>A0ABD5YVY3_9EURY</name>
<evidence type="ECO:0000256" key="4">
    <source>
        <dbReference type="ARBA" id="ARBA00022982"/>
    </source>
</evidence>
<keyword evidence="5" id="KW-0408">Iron</keyword>
<feature type="compositionally biased region" description="Polar residues" evidence="7">
    <location>
        <begin position="13"/>
        <end position="31"/>
    </location>
</feature>
<protein>
    <submittedName>
        <fullName evidence="9">High-potential iron-sulfur protein</fullName>
    </submittedName>
</protein>
<dbReference type="GeneID" id="76201762"/>
<keyword evidence="4" id="KW-0249">Electron transport</keyword>
<feature type="domain" description="High potential iron-sulfur proteins family profile" evidence="8">
    <location>
        <begin position="66"/>
        <end position="129"/>
    </location>
</feature>
<evidence type="ECO:0000256" key="2">
    <source>
        <dbReference type="ARBA" id="ARBA00022485"/>
    </source>
</evidence>
<evidence type="ECO:0000313" key="10">
    <source>
        <dbReference type="Proteomes" id="UP001596417"/>
    </source>
</evidence>